<accession>A0ABQ5FK00</accession>
<reference evidence="1" key="1">
    <citation type="journal article" date="2022" name="Int. J. Mol. Sci.">
        <title>Draft Genome of Tanacetum Coccineum: Genomic Comparison of Closely Related Tanacetum-Family Plants.</title>
        <authorList>
            <person name="Yamashiro T."/>
            <person name="Shiraishi A."/>
            <person name="Nakayama K."/>
            <person name="Satake H."/>
        </authorList>
    </citation>
    <scope>NUCLEOTIDE SEQUENCE</scope>
</reference>
<reference evidence="1" key="2">
    <citation type="submission" date="2022-01" db="EMBL/GenBank/DDBJ databases">
        <authorList>
            <person name="Yamashiro T."/>
            <person name="Shiraishi A."/>
            <person name="Satake H."/>
            <person name="Nakayama K."/>
        </authorList>
    </citation>
    <scope>NUCLEOTIDE SEQUENCE</scope>
</reference>
<sequence>MAPLPATDQRHPWLRYEVEGYTSGSDPRYKAGSGDEVEDGIFWRGAFLSTCRMSDTEMGLDVADTLFFQLGGARRRMTWRQFILALGLHTEQEMAEAGFGALIETDYTL</sequence>
<evidence type="ECO:0000313" key="1">
    <source>
        <dbReference type="EMBL" id="GJT63640.1"/>
    </source>
</evidence>
<protein>
    <submittedName>
        <fullName evidence="1">Uncharacterized protein</fullName>
    </submittedName>
</protein>
<evidence type="ECO:0000313" key="2">
    <source>
        <dbReference type="Proteomes" id="UP001151760"/>
    </source>
</evidence>
<dbReference type="Proteomes" id="UP001151760">
    <property type="component" value="Unassembled WGS sequence"/>
</dbReference>
<dbReference type="EMBL" id="BQNB010017476">
    <property type="protein sequence ID" value="GJT63640.1"/>
    <property type="molecule type" value="Genomic_DNA"/>
</dbReference>
<organism evidence="1 2">
    <name type="scientific">Tanacetum coccineum</name>
    <dbReference type="NCBI Taxonomy" id="301880"/>
    <lineage>
        <taxon>Eukaryota</taxon>
        <taxon>Viridiplantae</taxon>
        <taxon>Streptophyta</taxon>
        <taxon>Embryophyta</taxon>
        <taxon>Tracheophyta</taxon>
        <taxon>Spermatophyta</taxon>
        <taxon>Magnoliopsida</taxon>
        <taxon>eudicotyledons</taxon>
        <taxon>Gunneridae</taxon>
        <taxon>Pentapetalae</taxon>
        <taxon>asterids</taxon>
        <taxon>campanulids</taxon>
        <taxon>Asterales</taxon>
        <taxon>Asteraceae</taxon>
        <taxon>Asteroideae</taxon>
        <taxon>Anthemideae</taxon>
        <taxon>Anthemidinae</taxon>
        <taxon>Tanacetum</taxon>
    </lineage>
</organism>
<name>A0ABQ5FK00_9ASTR</name>
<keyword evidence="2" id="KW-1185">Reference proteome</keyword>
<feature type="non-terminal residue" evidence="1">
    <location>
        <position position="1"/>
    </location>
</feature>
<gene>
    <name evidence="1" type="ORF">Tco_1015120</name>
</gene>
<proteinExistence type="predicted"/>
<comment type="caution">
    <text evidence="1">The sequence shown here is derived from an EMBL/GenBank/DDBJ whole genome shotgun (WGS) entry which is preliminary data.</text>
</comment>